<evidence type="ECO:0000256" key="2">
    <source>
        <dbReference type="SAM" id="SignalP"/>
    </source>
</evidence>
<sequence>MYILIRRTVKLFRLLGLLTVRSGLCFCNQKDIGDLTIDVGPVAKTGEESPDGGKENPRQSDVDFDGHLQDESHRPGLKPTSDWPNTETRERCPDDGEESRLEPEAEDEVECYQPAPRACPPDKAENDDFSHYSLSYGFETHPNPSPQ</sequence>
<gene>
    <name evidence="3" type="primary">106067256</name>
</gene>
<feature type="compositionally biased region" description="Basic and acidic residues" evidence="1">
    <location>
        <begin position="45"/>
        <end position="74"/>
    </location>
</feature>
<organism evidence="3 4">
    <name type="scientific">Biomphalaria glabrata</name>
    <name type="common">Bloodfluke planorb</name>
    <name type="synonym">Freshwater snail</name>
    <dbReference type="NCBI Taxonomy" id="6526"/>
    <lineage>
        <taxon>Eukaryota</taxon>
        <taxon>Metazoa</taxon>
        <taxon>Spiralia</taxon>
        <taxon>Lophotrochozoa</taxon>
        <taxon>Mollusca</taxon>
        <taxon>Gastropoda</taxon>
        <taxon>Heterobranchia</taxon>
        <taxon>Euthyneura</taxon>
        <taxon>Panpulmonata</taxon>
        <taxon>Hygrophila</taxon>
        <taxon>Lymnaeoidea</taxon>
        <taxon>Planorbidae</taxon>
        <taxon>Biomphalaria</taxon>
    </lineage>
</organism>
<name>A0A2C9KJP0_BIOGL</name>
<keyword evidence="2" id="KW-0732">Signal</keyword>
<reference evidence="3" key="1">
    <citation type="submission" date="2020-05" db="UniProtKB">
        <authorList>
            <consortium name="EnsemblMetazoa"/>
        </authorList>
    </citation>
    <scope>IDENTIFICATION</scope>
    <source>
        <strain evidence="3">BB02</strain>
    </source>
</reference>
<feature type="region of interest" description="Disordered" evidence="1">
    <location>
        <begin position="40"/>
        <end position="147"/>
    </location>
</feature>
<dbReference type="Proteomes" id="UP000076420">
    <property type="component" value="Unassembled WGS sequence"/>
</dbReference>
<feature type="compositionally biased region" description="Basic and acidic residues" evidence="1">
    <location>
        <begin position="87"/>
        <end position="103"/>
    </location>
</feature>
<evidence type="ECO:0000313" key="3">
    <source>
        <dbReference type="EnsemblMetazoa" id="BGLB020414-PA"/>
    </source>
</evidence>
<dbReference type="KEGG" id="bgt:106067256"/>
<dbReference type="VEuPathDB" id="VectorBase:BGLAX_041231"/>
<protein>
    <submittedName>
        <fullName evidence="3">Uncharacterized protein</fullName>
    </submittedName>
</protein>
<evidence type="ECO:0000313" key="4">
    <source>
        <dbReference type="Proteomes" id="UP000076420"/>
    </source>
</evidence>
<dbReference type="AlphaFoldDB" id="A0A2C9KJP0"/>
<dbReference type="VEuPathDB" id="VectorBase:BGLB020414"/>
<evidence type="ECO:0000256" key="1">
    <source>
        <dbReference type="SAM" id="MobiDB-lite"/>
    </source>
</evidence>
<feature type="chain" id="PRO_5012677368" evidence="2">
    <location>
        <begin position="26"/>
        <end position="147"/>
    </location>
</feature>
<dbReference type="EnsemblMetazoa" id="BGLB020414-RA">
    <property type="protein sequence ID" value="BGLB020414-PA"/>
    <property type="gene ID" value="BGLB020414"/>
</dbReference>
<feature type="signal peptide" evidence="2">
    <location>
        <begin position="1"/>
        <end position="25"/>
    </location>
</feature>
<accession>A0A2C9KJP0</accession>
<feature type="compositionally biased region" description="Basic and acidic residues" evidence="1">
    <location>
        <begin position="120"/>
        <end position="130"/>
    </location>
</feature>
<proteinExistence type="predicted"/>